<dbReference type="HAMAP" id="MF_02019">
    <property type="entry name" value="MurF"/>
    <property type="match status" value="1"/>
</dbReference>
<keyword evidence="8 10" id="KW-0131">Cell cycle</keyword>
<dbReference type="GO" id="GO:0071555">
    <property type="term" value="P:cell wall organization"/>
    <property type="evidence" value="ECO:0007669"/>
    <property type="project" value="UniProtKB-KW"/>
</dbReference>
<evidence type="ECO:0000259" key="13">
    <source>
        <dbReference type="Pfam" id="PF02875"/>
    </source>
</evidence>
<dbReference type="InterPro" id="IPR035911">
    <property type="entry name" value="MurE/MurF_N"/>
</dbReference>
<sequence length="477" mass="50066">MFDATFAKVVHACAGKLLVDELDPQIAQTAISAVVTDNRAVSGGELFVAIKGERSNGNDYGADALARGAVAILTDDPHQALAAAVAPERLICVDDVVCALGMLARESLRELRNTGNNALKVVGITGSVGKTTTKDLLAQILAYRGAIVAPPNSFNNEIGVPLTVLRADAQTATLVLEMGADHVGNIEYLTSIAPPDVSVVLAVARAHLGEFGGIENVARAKSELVQGTQENGHVVLNADDVRVAAMQGLSAVPVTLFTAHESAAELHHVSASDIVNSSGHAQFTLHIGSEERRVRLALAGMHHIYNALAASAVADVLDIPINHIAEVLERSRAASPHRMDVRTVAGATVIDDSYNANPDSMRAGLRALADLGEEKRKIAVLGTMLELGGESDVEHQQIGIYLADLGIDVAICVGEGTEQLAQSARSGGVNVHQFSTVESAQEFLRSEMGYGDVVLLKGSNGSGIWKIADELVKEEGE</sequence>
<reference evidence="15 16" key="1">
    <citation type="submission" date="2019-02" db="EMBL/GenBank/DDBJ databases">
        <title>Arcanobacterium bovis sp. nov., isolated from the milk of a cow with mastitis.</title>
        <authorList>
            <person name="Sammra O."/>
            <person name="Foster G."/>
            <person name="Hassan A."/>
            <person name="Alssahen M."/>
            <person name="Laemmler C."/>
            <person name="Borowiak M."/>
            <person name="Malorny B."/>
            <person name="Abdulmawjood A."/>
        </authorList>
    </citation>
    <scope>NUCLEOTIDE SEQUENCE [LARGE SCALE GENOMIC DNA]</scope>
    <source>
        <strain evidence="15 16">C605018/01/1</strain>
    </source>
</reference>
<comment type="subcellular location">
    <subcellularLocation>
        <location evidence="10 11">Cytoplasm</location>
    </subcellularLocation>
</comment>
<feature type="domain" description="Mur ligase C-terminal" evidence="13">
    <location>
        <begin position="337"/>
        <end position="459"/>
    </location>
</feature>
<gene>
    <name evidence="10" type="primary">murF</name>
    <name evidence="15" type="ORF">EZJ44_02290</name>
</gene>
<dbReference type="Proteomes" id="UP000293036">
    <property type="component" value="Unassembled WGS sequence"/>
</dbReference>
<dbReference type="GO" id="GO:0005524">
    <property type="term" value="F:ATP binding"/>
    <property type="evidence" value="ECO:0007669"/>
    <property type="project" value="UniProtKB-UniRule"/>
</dbReference>
<keyword evidence="1 10" id="KW-0963">Cytoplasm</keyword>
<dbReference type="SUPFAM" id="SSF53623">
    <property type="entry name" value="MurD-like peptide ligases, catalytic domain"/>
    <property type="match status" value="1"/>
</dbReference>
<evidence type="ECO:0000256" key="6">
    <source>
        <dbReference type="ARBA" id="ARBA00022960"/>
    </source>
</evidence>
<dbReference type="InterPro" id="IPR036565">
    <property type="entry name" value="Mur-like_cat_sf"/>
</dbReference>
<evidence type="ECO:0000259" key="14">
    <source>
        <dbReference type="Pfam" id="PF08245"/>
    </source>
</evidence>
<dbReference type="Pfam" id="PF08245">
    <property type="entry name" value="Mur_ligase_M"/>
    <property type="match status" value="1"/>
</dbReference>
<dbReference type="InterPro" id="IPR036615">
    <property type="entry name" value="Mur_ligase_C_dom_sf"/>
</dbReference>
<dbReference type="Pfam" id="PF01225">
    <property type="entry name" value="Mur_ligase"/>
    <property type="match status" value="1"/>
</dbReference>
<comment type="function">
    <text evidence="10 11">Involved in cell wall formation. Catalyzes the final step in the synthesis of UDP-N-acetylmuramoyl-pentapeptide, the precursor of murein.</text>
</comment>
<evidence type="ECO:0000256" key="9">
    <source>
        <dbReference type="ARBA" id="ARBA00023316"/>
    </source>
</evidence>
<dbReference type="EMBL" id="SJDT01000002">
    <property type="protein sequence ID" value="TBW22759.1"/>
    <property type="molecule type" value="Genomic_DNA"/>
</dbReference>
<dbReference type="InterPro" id="IPR051046">
    <property type="entry name" value="MurCDEF_CellWall_CoF430Synth"/>
</dbReference>
<feature type="domain" description="Mur ligase central" evidence="14">
    <location>
        <begin position="124"/>
        <end position="314"/>
    </location>
</feature>
<dbReference type="SUPFAM" id="SSF63418">
    <property type="entry name" value="MurE/MurF N-terminal domain"/>
    <property type="match status" value="1"/>
</dbReference>
<evidence type="ECO:0000256" key="5">
    <source>
        <dbReference type="ARBA" id="ARBA00022840"/>
    </source>
</evidence>
<comment type="similarity">
    <text evidence="10">Belongs to the MurCDEF family. MurF subfamily.</text>
</comment>
<dbReference type="GO" id="GO:0047480">
    <property type="term" value="F:UDP-N-acetylmuramoyl-tripeptide-D-alanyl-D-alanine ligase activity"/>
    <property type="evidence" value="ECO:0007669"/>
    <property type="project" value="UniProtKB-UniRule"/>
</dbReference>
<dbReference type="GO" id="GO:0008766">
    <property type="term" value="F:UDP-N-acetylmuramoylalanyl-D-glutamyl-2,6-diaminopimelate-D-alanyl-D-alanine ligase activity"/>
    <property type="evidence" value="ECO:0007669"/>
    <property type="project" value="RHEA"/>
</dbReference>
<dbReference type="UniPathway" id="UPA00219"/>
<organism evidence="15 16">
    <name type="scientific">Arcanobacterium bovis</name>
    <dbReference type="NCBI Taxonomy" id="2529275"/>
    <lineage>
        <taxon>Bacteria</taxon>
        <taxon>Bacillati</taxon>
        <taxon>Actinomycetota</taxon>
        <taxon>Actinomycetes</taxon>
        <taxon>Actinomycetales</taxon>
        <taxon>Actinomycetaceae</taxon>
        <taxon>Arcanobacterium</taxon>
    </lineage>
</organism>
<feature type="domain" description="Mur ligase N-terminal catalytic" evidence="12">
    <location>
        <begin position="31"/>
        <end position="106"/>
    </location>
</feature>
<dbReference type="Gene3D" id="3.40.1190.10">
    <property type="entry name" value="Mur-like, catalytic domain"/>
    <property type="match status" value="1"/>
</dbReference>
<keyword evidence="3 10" id="KW-0132">Cell division</keyword>
<comment type="catalytic activity">
    <reaction evidence="10 11">
        <text>D-alanyl-D-alanine + UDP-N-acetyl-alpha-D-muramoyl-L-alanyl-gamma-D-glutamyl-meso-2,6-diaminopimelate + ATP = UDP-N-acetyl-alpha-D-muramoyl-L-alanyl-gamma-D-glutamyl-meso-2,6-diaminopimeloyl-D-alanyl-D-alanine + ADP + phosphate + H(+)</text>
        <dbReference type="Rhea" id="RHEA:28374"/>
        <dbReference type="ChEBI" id="CHEBI:15378"/>
        <dbReference type="ChEBI" id="CHEBI:30616"/>
        <dbReference type="ChEBI" id="CHEBI:43474"/>
        <dbReference type="ChEBI" id="CHEBI:57822"/>
        <dbReference type="ChEBI" id="CHEBI:61386"/>
        <dbReference type="ChEBI" id="CHEBI:83905"/>
        <dbReference type="ChEBI" id="CHEBI:456216"/>
        <dbReference type="EC" id="6.3.2.10"/>
    </reaction>
</comment>
<comment type="pathway">
    <text evidence="10 11">Cell wall biogenesis; peptidoglycan biosynthesis.</text>
</comment>
<evidence type="ECO:0000256" key="3">
    <source>
        <dbReference type="ARBA" id="ARBA00022618"/>
    </source>
</evidence>
<evidence type="ECO:0000256" key="10">
    <source>
        <dbReference type="HAMAP-Rule" id="MF_02019"/>
    </source>
</evidence>
<dbReference type="NCBIfam" id="TIGR01143">
    <property type="entry name" value="murF"/>
    <property type="match status" value="1"/>
</dbReference>
<evidence type="ECO:0000256" key="8">
    <source>
        <dbReference type="ARBA" id="ARBA00023306"/>
    </source>
</evidence>
<dbReference type="AlphaFoldDB" id="A0A4V2KR66"/>
<evidence type="ECO:0000256" key="1">
    <source>
        <dbReference type="ARBA" id="ARBA00022490"/>
    </source>
</evidence>
<dbReference type="GO" id="GO:0009252">
    <property type="term" value="P:peptidoglycan biosynthetic process"/>
    <property type="evidence" value="ECO:0007669"/>
    <property type="project" value="UniProtKB-UniRule"/>
</dbReference>
<evidence type="ECO:0000259" key="12">
    <source>
        <dbReference type="Pfam" id="PF01225"/>
    </source>
</evidence>
<evidence type="ECO:0000313" key="16">
    <source>
        <dbReference type="Proteomes" id="UP000293036"/>
    </source>
</evidence>
<dbReference type="InterPro" id="IPR005863">
    <property type="entry name" value="UDP-N-AcMur_synth"/>
</dbReference>
<dbReference type="PANTHER" id="PTHR43024:SF1">
    <property type="entry name" value="UDP-N-ACETYLMURAMOYL-TRIPEPTIDE--D-ALANYL-D-ALANINE LIGASE"/>
    <property type="match status" value="1"/>
</dbReference>
<feature type="binding site" evidence="10">
    <location>
        <begin position="126"/>
        <end position="132"/>
    </location>
    <ligand>
        <name>ATP</name>
        <dbReference type="ChEBI" id="CHEBI:30616"/>
    </ligand>
</feature>
<dbReference type="EC" id="6.3.2.10" evidence="10 11"/>
<dbReference type="Gene3D" id="3.40.1390.10">
    <property type="entry name" value="MurE/MurF, N-terminal domain"/>
    <property type="match status" value="1"/>
</dbReference>
<dbReference type="SUPFAM" id="SSF53244">
    <property type="entry name" value="MurD-like peptide ligases, peptide-binding domain"/>
    <property type="match status" value="1"/>
</dbReference>
<comment type="caution">
    <text evidence="15">The sequence shown here is derived from an EMBL/GenBank/DDBJ whole genome shotgun (WGS) entry which is preliminary data.</text>
</comment>
<evidence type="ECO:0000313" key="15">
    <source>
        <dbReference type="EMBL" id="TBW22759.1"/>
    </source>
</evidence>
<evidence type="ECO:0000256" key="7">
    <source>
        <dbReference type="ARBA" id="ARBA00022984"/>
    </source>
</evidence>
<keyword evidence="9 10" id="KW-0961">Cell wall biogenesis/degradation</keyword>
<keyword evidence="6 10" id="KW-0133">Cell shape</keyword>
<evidence type="ECO:0000256" key="2">
    <source>
        <dbReference type="ARBA" id="ARBA00022598"/>
    </source>
</evidence>
<proteinExistence type="inferred from homology"/>
<dbReference type="GO" id="GO:0008360">
    <property type="term" value="P:regulation of cell shape"/>
    <property type="evidence" value="ECO:0007669"/>
    <property type="project" value="UniProtKB-KW"/>
</dbReference>
<keyword evidence="4 10" id="KW-0547">Nucleotide-binding</keyword>
<dbReference type="Gene3D" id="3.90.190.20">
    <property type="entry name" value="Mur ligase, C-terminal domain"/>
    <property type="match status" value="1"/>
</dbReference>
<evidence type="ECO:0000256" key="11">
    <source>
        <dbReference type="RuleBase" id="RU004136"/>
    </source>
</evidence>
<keyword evidence="2 10" id="KW-0436">Ligase</keyword>
<accession>A0A4V2KR66</accession>
<name>A0A4V2KR66_9ACTO</name>
<protein>
    <recommendedName>
        <fullName evidence="10 11">UDP-N-acetylmuramoyl-tripeptide--D-alanyl-D-alanine ligase</fullName>
        <ecNumber evidence="10 11">6.3.2.10</ecNumber>
    </recommendedName>
    <alternativeName>
        <fullName evidence="10">D-alanyl-D-alanine-adding enzyme</fullName>
    </alternativeName>
</protein>
<dbReference type="InterPro" id="IPR004101">
    <property type="entry name" value="Mur_ligase_C"/>
</dbReference>
<evidence type="ECO:0000256" key="4">
    <source>
        <dbReference type="ARBA" id="ARBA00022741"/>
    </source>
</evidence>
<dbReference type="OrthoDB" id="9800958at2"/>
<dbReference type="RefSeq" id="WP_131279728.1">
    <property type="nucleotide sequence ID" value="NZ_JBHSLR010000009.1"/>
</dbReference>
<dbReference type="GO" id="GO:0051301">
    <property type="term" value="P:cell division"/>
    <property type="evidence" value="ECO:0007669"/>
    <property type="project" value="UniProtKB-KW"/>
</dbReference>
<dbReference type="InterPro" id="IPR000713">
    <property type="entry name" value="Mur_ligase_N"/>
</dbReference>
<dbReference type="PANTHER" id="PTHR43024">
    <property type="entry name" value="UDP-N-ACETYLMURAMOYL-TRIPEPTIDE--D-ALANYL-D-ALANINE LIGASE"/>
    <property type="match status" value="1"/>
</dbReference>
<keyword evidence="5 10" id="KW-0067">ATP-binding</keyword>
<dbReference type="Pfam" id="PF02875">
    <property type="entry name" value="Mur_ligase_C"/>
    <property type="match status" value="1"/>
</dbReference>
<dbReference type="GO" id="GO:0005737">
    <property type="term" value="C:cytoplasm"/>
    <property type="evidence" value="ECO:0007669"/>
    <property type="project" value="UniProtKB-SubCell"/>
</dbReference>
<keyword evidence="7 10" id="KW-0573">Peptidoglycan synthesis</keyword>
<keyword evidence="16" id="KW-1185">Reference proteome</keyword>
<dbReference type="InterPro" id="IPR013221">
    <property type="entry name" value="Mur_ligase_cen"/>
</dbReference>